<dbReference type="EMBL" id="CP022601">
    <property type="protein sequence ID" value="AXJ13669.1"/>
    <property type="molecule type" value="Genomic_DNA"/>
</dbReference>
<organism evidence="1 2">
    <name type="scientific">Streptococcus pluranimalium</name>
    <dbReference type="NCBI Taxonomy" id="82348"/>
    <lineage>
        <taxon>Bacteria</taxon>
        <taxon>Bacillati</taxon>
        <taxon>Bacillota</taxon>
        <taxon>Bacilli</taxon>
        <taxon>Lactobacillales</taxon>
        <taxon>Streptococcaceae</taxon>
        <taxon>Streptococcus</taxon>
    </lineage>
</organism>
<accession>A0A345VLR7</accession>
<dbReference type="AlphaFoldDB" id="A0A345VLR7"/>
<evidence type="ECO:0000313" key="2">
    <source>
        <dbReference type="Proteomes" id="UP000255411"/>
    </source>
</evidence>
<dbReference type="Proteomes" id="UP000255411">
    <property type="component" value="Chromosome"/>
</dbReference>
<evidence type="ECO:0000313" key="1">
    <source>
        <dbReference type="EMBL" id="AXJ13669.1"/>
    </source>
</evidence>
<reference evidence="1 2" key="1">
    <citation type="submission" date="2017-07" db="EMBL/GenBank/DDBJ databases">
        <title>Streptococcus pluranimalium as cause of bovine abortion.</title>
        <authorList>
            <person name="Rodriguez Campos S."/>
            <person name="Gobeli Brawand S."/>
            <person name="Brodard I."/>
            <person name="Rychener L."/>
            <person name="Perreten V."/>
        </authorList>
    </citation>
    <scope>NUCLEOTIDE SEQUENCE [LARGE SCALE GENOMIC DNA]</scope>
    <source>
        <strain evidence="1 2">14A0014</strain>
    </source>
</reference>
<name>A0A345VLR7_9STRE</name>
<proteinExistence type="predicted"/>
<dbReference type="RefSeq" id="WP_115130691.1">
    <property type="nucleotide sequence ID" value="NZ_CP022601.1"/>
</dbReference>
<gene>
    <name evidence="1" type="ORF">Sp14A_17620</name>
</gene>
<sequence>MTTDFYGLMLKELGEANDKISLLVDWIYLKAEKADDSIMNGAVDLVQSVMIAHTKSYIKLNQAKEQHYKLTRDIETTADETMAEFIAWLDGELLTNHEAFKDNQTLSKHYQAKSVKEYILLKADEHAIYSLKDVHVRDYIQSLIINDMKNYNANKPSLLANVGV</sequence>
<protein>
    <submittedName>
        <fullName evidence="1">Uncharacterized protein</fullName>
    </submittedName>
</protein>